<evidence type="ECO:0000313" key="11">
    <source>
        <dbReference type="EMBL" id="CAE4601419.1"/>
    </source>
</evidence>
<dbReference type="InterPro" id="IPR013525">
    <property type="entry name" value="ABC2_TM"/>
</dbReference>
<dbReference type="InterPro" id="IPR003593">
    <property type="entry name" value="AAA+_ATPase"/>
</dbReference>
<evidence type="ECO:0000256" key="5">
    <source>
        <dbReference type="ARBA" id="ARBA00022840"/>
    </source>
</evidence>
<dbReference type="InterPro" id="IPR003439">
    <property type="entry name" value="ABC_transporter-like_ATP-bd"/>
</dbReference>
<feature type="transmembrane region" description="Helical" evidence="8">
    <location>
        <begin position="703"/>
        <end position="729"/>
    </location>
</feature>
<comment type="subcellular location">
    <subcellularLocation>
        <location evidence="1">Membrane</location>
        <topology evidence="1">Multi-pass membrane protein</topology>
    </subcellularLocation>
</comment>
<keyword evidence="7 8" id="KW-0472">Membrane</keyword>
<keyword evidence="6 8" id="KW-1133">Transmembrane helix</keyword>
<dbReference type="AlphaFoldDB" id="A0A6V2E0L9"/>
<accession>A0A6V2E0L9</accession>
<evidence type="ECO:0000256" key="6">
    <source>
        <dbReference type="ARBA" id="ARBA00022989"/>
    </source>
</evidence>
<dbReference type="InterPro" id="IPR027417">
    <property type="entry name" value="P-loop_NTPase"/>
</dbReference>
<sequence>MGIIVGTVFWQIGNKDNINAQALIGIIFQSLLFITLGAQVTILDQITSRGIFYKQQDANFFPTWSFVLGSSIAYIPTAIIDAVAYGTIVFWFAGLASDDGASVANYFAYLLILLVSSLSFGLTFSVFAAAFRDKSSAIGGLSLFLVIIILFSGFTVQASLIPDYWIWVYWCNLFAWFLRALVVNEFRSGKYDYPDPNDPSQSQGEAVLRGLGFTLNGEPFTFEWLWYALALAVGVIILSILASVFFLTRFRYETGKALSSDVHTDSEEDTEGDEEDVEIPFKRATLTFRDVHYYVTASVSDEKLELLKGVDGFIEAGKLTALMGSSGAGKTTLMDVLSLRKSGGEITGEVRVNGHLQEPNSFRRCTGYVEQFDTQSPQLTIRETVRFSAKLRLDENDPTVTDESIDRFVTQNLKLLELDLIEDFQVGSDIEGGLSFEQRKRLSIAVELVANPSILFLDEPTSGLDARAASIVMRGLKRIALGGRAVCATIHQPSTEIFNGFDSLLLLKRGGEPVFFGELGNYSYNLITYFERFEATQRINPGENPGTWMLTTIGAGQAERGFDYAASYAKSKLREEALEKIEELNSQASDENLISFSSIYATSLRTQFREMRKRLRTIYWRNTGYNNGRLIIAAMIALLFGTVYVSSPTPKNESDMMSRVTSIYVTTTFLGVTALNTILPVFEVERNMFYRHRAARMYKEITLISAIAVAEIPFLMISSMIFCVCWYFMARFSLDAGSFFLYYLFIFLNNAAFAFVGQMLISLTKNQTAAQGFGAMFNGMSSLFSGVLLQPQSIPAFWKFAYWLFPGHYVLEGLLTSQYHNDNTPIEPTHGSPYWKFVEEQCGDQSGCTGTAEDFIFATFGGNFRFSHLWYDALYLLGLSLAARVISLWALIKLDYLAK</sequence>
<dbReference type="GO" id="GO:0005524">
    <property type="term" value="F:ATP binding"/>
    <property type="evidence" value="ECO:0007669"/>
    <property type="project" value="UniProtKB-KW"/>
</dbReference>
<feature type="transmembrane region" description="Helical" evidence="8">
    <location>
        <begin position="143"/>
        <end position="167"/>
    </location>
</feature>
<feature type="transmembrane region" description="Helical" evidence="8">
    <location>
        <begin position="20"/>
        <end position="43"/>
    </location>
</feature>
<reference evidence="10" key="1">
    <citation type="submission" date="2021-01" db="EMBL/GenBank/DDBJ databases">
        <authorList>
            <person name="Corre E."/>
            <person name="Pelletier E."/>
            <person name="Niang G."/>
            <person name="Scheremetjew M."/>
            <person name="Finn R."/>
            <person name="Kale V."/>
            <person name="Holt S."/>
            <person name="Cochrane G."/>
            <person name="Meng A."/>
            <person name="Brown T."/>
            <person name="Cohen L."/>
        </authorList>
    </citation>
    <scope>NUCLEOTIDE SEQUENCE</scope>
    <source>
        <strain evidence="10">GSO104</strain>
    </source>
</reference>
<feature type="transmembrane region" description="Helical" evidence="8">
    <location>
        <begin position="630"/>
        <end position="647"/>
    </location>
</feature>
<keyword evidence="4" id="KW-0547">Nucleotide-binding</keyword>
<protein>
    <recommendedName>
        <fullName evidence="9">ABC transporter domain-containing protein</fullName>
    </recommendedName>
</protein>
<evidence type="ECO:0000256" key="4">
    <source>
        <dbReference type="ARBA" id="ARBA00022741"/>
    </source>
</evidence>
<dbReference type="CDD" id="cd03232">
    <property type="entry name" value="ABCG_PDR_domain2"/>
    <property type="match status" value="1"/>
</dbReference>
<dbReference type="SMART" id="SM00382">
    <property type="entry name" value="AAA"/>
    <property type="match status" value="1"/>
</dbReference>
<feature type="transmembrane region" description="Helical" evidence="8">
    <location>
        <begin position="224"/>
        <end position="247"/>
    </location>
</feature>
<keyword evidence="2" id="KW-0813">Transport</keyword>
<feature type="transmembrane region" description="Helical" evidence="8">
    <location>
        <begin position="741"/>
        <end position="761"/>
    </location>
</feature>
<evidence type="ECO:0000313" key="10">
    <source>
        <dbReference type="EMBL" id="CAE4601418.1"/>
    </source>
</evidence>
<dbReference type="Gene3D" id="3.40.50.300">
    <property type="entry name" value="P-loop containing nucleotide triphosphate hydrolases"/>
    <property type="match status" value="1"/>
</dbReference>
<evidence type="ECO:0000256" key="3">
    <source>
        <dbReference type="ARBA" id="ARBA00022692"/>
    </source>
</evidence>
<feature type="transmembrane region" description="Helical" evidence="8">
    <location>
        <begin position="873"/>
        <end position="892"/>
    </location>
</feature>
<proteinExistence type="predicted"/>
<evidence type="ECO:0000256" key="2">
    <source>
        <dbReference type="ARBA" id="ARBA00022448"/>
    </source>
</evidence>
<feature type="domain" description="ABC transporter" evidence="9">
    <location>
        <begin position="286"/>
        <end position="535"/>
    </location>
</feature>
<dbReference type="PROSITE" id="PS50893">
    <property type="entry name" value="ABC_TRANSPORTER_2"/>
    <property type="match status" value="1"/>
</dbReference>
<dbReference type="EMBL" id="HBNS01014783">
    <property type="protein sequence ID" value="CAE4601419.1"/>
    <property type="molecule type" value="Transcribed_RNA"/>
</dbReference>
<dbReference type="InterPro" id="IPR034003">
    <property type="entry name" value="ABCG_PDR_2"/>
</dbReference>
<dbReference type="GO" id="GO:0016887">
    <property type="term" value="F:ATP hydrolysis activity"/>
    <property type="evidence" value="ECO:0007669"/>
    <property type="project" value="InterPro"/>
</dbReference>
<feature type="transmembrane region" description="Helical" evidence="8">
    <location>
        <begin position="662"/>
        <end position="682"/>
    </location>
</feature>
<dbReference type="PANTHER" id="PTHR19241">
    <property type="entry name" value="ATP-BINDING CASSETTE TRANSPORTER"/>
    <property type="match status" value="1"/>
</dbReference>
<keyword evidence="5" id="KW-0067">ATP-binding</keyword>
<feature type="transmembrane region" description="Helical" evidence="8">
    <location>
        <begin position="106"/>
        <end position="131"/>
    </location>
</feature>
<name>A0A6V2E0L9_9STRA</name>
<evidence type="ECO:0000256" key="7">
    <source>
        <dbReference type="ARBA" id="ARBA00023136"/>
    </source>
</evidence>
<dbReference type="GO" id="GO:0016020">
    <property type="term" value="C:membrane"/>
    <property type="evidence" value="ECO:0007669"/>
    <property type="project" value="UniProtKB-SubCell"/>
</dbReference>
<gene>
    <name evidence="10" type="ORF">DBRI00130_LOCUS11880</name>
    <name evidence="11" type="ORF">DBRI00130_LOCUS11881</name>
</gene>
<organism evidence="10">
    <name type="scientific">Ditylum brightwellii</name>
    <dbReference type="NCBI Taxonomy" id="49249"/>
    <lineage>
        <taxon>Eukaryota</taxon>
        <taxon>Sar</taxon>
        <taxon>Stramenopiles</taxon>
        <taxon>Ochrophyta</taxon>
        <taxon>Bacillariophyta</taxon>
        <taxon>Mediophyceae</taxon>
        <taxon>Lithodesmiophycidae</taxon>
        <taxon>Lithodesmiales</taxon>
        <taxon>Lithodesmiaceae</taxon>
        <taxon>Ditylum</taxon>
    </lineage>
</organism>
<feature type="transmembrane region" description="Helical" evidence="8">
    <location>
        <begin position="64"/>
        <end position="94"/>
    </location>
</feature>
<dbReference type="Pfam" id="PF00005">
    <property type="entry name" value="ABC_tran"/>
    <property type="match status" value="1"/>
</dbReference>
<evidence type="ECO:0000259" key="9">
    <source>
        <dbReference type="PROSITE" id="PS50893"/>
    </source>
</evidence>
<evidence type="ECO:0000256" key="1">
    <source>
        <dbReference type="ARBA" id="ARBA00004141"/>
    </source>
</evidence>
<keyword evidence="3 8" id="KW-0812">Transmembrane</keyword>
<evidence type="ECO:0000256" key="8">
    <source>
        <dbReference type="SAM" id="Phobius"/>
    </source>
</evidence>
<dbReference type="SUPFAM" id="SSF52540">
    <property type="entry name" value="P-loop containing nucleoside triphosphate hydrolases"/>
    <property type="match status" value="1"/>
</dbReference>
<dbReference type="Pfam" id="PF01061">
    <property type="entry name" value="ABC2_membrane"/>
    <property type="match status" value="2"/>
</dbReference>
<dbReference type="EMBL" id="HBNS01014782">
    <property type="protein sequence ID" value="CAE4601418.1"/>
    <property type="molecule type" value="Transcribed_RNA"/>
</dbReference>
<dbReference type="GO" id="GO:0140359">
    <property type="term" value="F:ABC-type transporter activity"/>
    <property type="evidence" value="ECO:0007669"/>
    <property type="project" value="InterPro"/>
</dbReference>